<sequence>MPDVRYVFRSEESAEIIQIRETIQIRAAQILSRLEEAVRVIVPAFENSVLRELSTTPVPGGNIHTLTKYVMDYVSLIVDNKEILTELILVKPSTNLQDVMIPDVEQVEVEVEGRTHPLALHLIWIIVILRFKLEGKSKFYAKASLAHLFMMNNVDYIVQAIKGSPELQEIIGDDYLKKLAQDVQHAATSYQNLTFNMMLYCLRDYRPERSWWGFLPGVTKIALREKLKTFNATFGEVHRAQARWEVPNPQLREKLRLSILKKLIPAYESFLERLSTHIKLGRFSTYIEGGKHQDTCFKYSVKDLETAVMNFFSGKLELV</sequence>
<organism evidence="5">
    <name type="scientific">Davidia involucrata</name>
    <name type="common">Dove tree</name>
    <dbReference type="NCBI Taxonomy" id="16924"/>
    <lineage>
        <taxon>Eukaryota</taxon>
        <taxon>Viridiplantae</taxon>
        <taxon>Streptophyta</taxon>
        <taxon>Embryophyta</taxon>
        <taxon>Tracheophyta</taxon>
        <taxon>Spermatophyta</taxon>
        <taxon>Magnoliopsida</taxon>
        <taxon>eudicotyledons</taxon>
        <taxon>Gunneridae</taxon>
        <taxon>Pentapetalae</taxon>
        <taxon>asterids</taxon>
        <taxon>Cornales</taxon>
        <taxon>Nyssaceae</taxon>
        <taxon>Davidia</taxon>
    </lineage>
</organism>
<comment type="similarity">
    <text evidence="1 3">Belongs to the EXO70 family.</text>
</comment>
<dbReference type="Pfam" id="PF03081">
    <property type="entry name" value="Exo70_C"/>
    <property type="match status" value="1"/>
</dbReference>
<dbReference type="GO" id="GO:0005546">
    <property type="term" value="F:phosphatidylinositol-4,5-bisphosphate binding"/>
    <property type="evidence" value="ECO:0007669"/>
    <property type="project" value="InterPro"/>
</dbReference>
<keyword evidence="3" id="KW-0653">Protein transport</keyword>
<keyword evidence="2 3" id="KW-0813">Transport</keyword>
<dbReference type="Gene3D" id="1.20.1280.170">
    <property type="entry name" value="Exocyst complex component Exo70"/>
    <property type="match status" value="1"/>
</dbReference>
<proteinExistence type="inferred from homology"/>
<dbReference type="InterPro" id="IPR046364">
    <property type="entry name" value="Exo70_C"/>
</dbReference>
<name>A0A5B7BP24_DAVIN</name>
<dbReference type="PANTHER" id="PTHR12542">
    <property type="entry name" value="EXOCYST COMPLEX PROTEIN EXO70"/>
    <property type="match status" value="1"/>
</dbReference>
<comment type="function">
    <text evidence="3">Component of the exocyst complex.</text>
</comment>
<evidence type="ECO:0000256" key="2">
    <source>
        <dbReference type="ARBA" id="ARBA00022448"/>
    </source>
</evidence>
<accession>A0A5B7BP24</accession>
<dbReference type="AlphaFoldDB" id="A0A5B7BP24"/>
<dbReference type="InterPro" id="IPR016159">
    <property type="entry name" value="Cullin_repeat-like_dom_sf"/>
</dbReference>
<dbReference type="GO" id="GO:0000145">
    <property type="term" value="C:exocyst"/>
    <property type="evidence" value="ECO:0007669"/>
    <property type="project" value="InterPro"/>
</dbReference>
<feature type="domain" description="Exocyst complex subunit Exo70 C-terminal" evidence="4">
    <location>
        <begin position="13"/>
        <end position="307"/>
    </location>
</feature>
<protein>
    <recommendedName>
        <fullName evidence="3">Exocyst subunit Exo70 family protein</fullName>
    </recommendedName>
</protein>
<dbReference type="PANTHER" id="PTHR12542:SF7">
    <property type="entry name" value="EXOCYST SUBUNIT EXO70 FAMILY PROTEIN"/>
    <property type="match status" value="1"/>
</dbReference>
<dbReference type="GO" id="GO:0006887">
    <property type="term" value="P:exocytosis"/>
    <property type="evidence" value="ECO:0007669"/>
    <property type="project" value="UniProtKB-KW"/>
</dbReference>
<evidence type="ECO:0000256" key="1">
    <source>
        <dbReference type="ARBA" id="ARBA00006756"/>
    </source>
</evidence>
<evidence type="ECO:0000313" key="5">
    <source>
        <dbReference type="EMBL" id="MPA68893.1"/>
    </source>
</evidence>
<dbReference type="EMBL" id="GHES01038334">
    <property type="protein sequence ID" value="MPA68893.1"/>
    <property type="molecule type" value="Transcribed_RNA"/>
</dbReference>
<dbReference type="GO" id="GO:0015031">
    <property type="term" value="P:protein transport"/>
    <property type="evidence" value="ECO:0007669"/>
    <property type="project" value="UniProtKB-KW"/>
</dbReference>
<evidence type="ECO:0000259" key="4">
    <source>
        <dbReference type="Pfam" id="PF03081"/>
    </source>
</evidence>
<evidence type="ECO:0000256" key="3">
    <source>
        <dbReference type="RuleBase" id="RU365026"/>
    </source>
</evidence>
<keyword evidence="3" id="KW-0268">Exocytosis</keyword>
<reference evidence="5" key="1">
    <citation type="submission" date="2019-08" db="EMBL/GenBank/DDBJ databases">
        <title>Reference gene set and small RNA set construction with multiple tissues from Davidia involucrata Baill.</title>
        <authorList>
            <person name="Yang H."/>
            <person name="Zhou C."/>
            <person name="Li G."/>
            <person name="Wang J."/>
            <person name="Gao P."/>
            <person name="Wang M."/>
            <person name="Wang R."/>
            <person name="Zhao Y."/>
        </authorList>
    </citation>
    <scope>NUCLEOTIDE SEQUENCE</scope>
    <source>
        <tissue evidence="5">Mixed with DoveR01_LX</tissue>
    </source>
</reference>
<gene>
    <name evidence="5" type="ORF">Din_038334</name>
</gene>
<dbReference type="SUPFAM" id="SSF74788">
    <property type="entry name" value="Cullin repeat-like"/>
    <property type="match status" value="1"/>
</dbReference>
<dbReference type="InterPro" id="IPR004140">
    <property type="entry name" value="Exo70"/>
</dbReference>